<dbReference type="OrthoDB" id="47276at2759"/>
<sequence>MAYARVTQVGQSHMRHDTNLPVTSREMNIWHDCGLKNSSMSLTRGTKTNRERVVRQSDKSFIDVRFIKKSHSSQGKSHDVHVPQPHRTNQNGDYEVKDQHYSPTDKVSREVKIASTLSSRGDWTRRPPNYKHHYRCYTAFGRDSLQTRQIWEPMDATRKKYVKSNLDIDVTLSNAAMIQCSEEIRLGRDHESSTQDCISEHSTNAGKVVSSSLCQIGALTCKDSHESDCGIPTQNGHQLLCCLKDMPVEIDNKSSRNNLHPIMVSSSDNCSSCTSEVDSSSSSSISSNMETLSTSDSENASQHSDGRDNATSNGSSFPGNQNISPSHQLGTVEAALTQKPFTTYTEASLQKEDPKKGSINSFGAVFKYEIAPPQLQIPEMNHQLPLSRLPSEVLDYHNQNPVSWSGSPNISSCLPFSQQDLCLFPSPIGYGLHRFPEYGMQFSTLQSPATTAPFHLKQHQVHHGTSGVYDANTKTQLKGANGWTQKLANEAAELTDWSSENKESASELTSSIKLASNSNIMADESSKPFSLFHFGGPLFDSAACVVNRESGDTITFSKEETKMEEYSLFAAGSSSRFLFSSFTL</sequence>
<feature type="region of interest" description="Disordered" evidence="1">
    <location>
        <begin position="259"/>
        <end position="326"/>
    </location>
</feature>
<name>A0A835PAB2_VANPL</name>
<comment type="caution">
    <text evidence="2">The sequence shown here is derived from an EMBL/GenBank/DDBJ whole genome shotgun (WGS) entry which is preliminary data.</text>
</comment>
<evidence type="ECO:0000256" key="1">
    <source>
        <dbReference type="SAM" id="MobiDB-lite"/>
    </source>
</evidence>
<dbReference type="EMBL" id="JADCNL010000324">
    <property type="protein sequence ID" value="KAG0448426.1"/>
    <property type="molecule type" value="Genomic_DNA"/>
</dbReference>
<dbReference type="AlphaFoldDB" id="A0A835PAB2"/>
<evidence type="ECO:0000313" key="3">
    <source>
        <dbReference type="Proteomes" id="UP000636800"/>
    </source>
</evidence>
<dbReference type="Proteomes" id="UP000636800">
    <property type="component" value="Unassembled WGS sequence"/>
</dbReference>
<feature type="region of interest" description="Disordered" evidence="1">
    <location>
        <begin position="69"/>
        <end position="106"/>
    </location>
</feature>
<gene>
    <name evidence="2" type="ORF">HPP92_027847</name>
</gene>
<organism evidence="2 3">
    <name type="scientific">Vanilla planifolia</name>
    <name type="common">Vanilla</name>
    <dbReference type="NCBI Taxonomy" id="51239"/>
    <lineage>
        <taxon>Eukaryota</taxon>
        <taxon>Viridiplantae</taxon>
        <taxon>Streptophyta</taxon>
        <taxon>Embryophyta</taxon>
        <taxon>Tracheophyta</taxon>
        <taxon>Spermatophyta</taxon>
        <taxon>Magnoliopsida</taxon>
        <taxon>Liliopsida</taxon>
        <taxon>Asparagales</taxon>
        <taxon>Orchidaceae</taxon>
        <taxon>Vanilloideae</taxon>
        <taxon>Vanilleae</taxon>
        <taxon>Vanilla</taxon>
    </lineage>
</organism>
<keyword evidence="3" id="KW-1185">Reference proteome</keyword>
<protein>
    <submittedName>
        <fullName evidence="2">Uncharacterized protein</fullName>
    </submittedName>
</protein>
<proteinExistence type="predicted"/>
<feature type="compositionally biased region" description="Low complexity" evidence="1">
    <location>
        <begin position="265"/>
        <end position="295"/>
    </location>
</feature>
<accession>A0A835PAB2</accession>
<reference evidence="2 3" key="1">
    <citation type="journal article" date="2020" name="Nat. Food">
        <title>A phased Vanilla planifolia genome enables genetic improvement of flavour and production.</title>
        <authorList>
            <person name="Hasing T."/>
            <person name="Tang H."/>
            <person name="Brym M."/>
            <person name="Khazi F."/>
            <person name="Huang T."/>
            <person name="Chambers A.H."/>
        </authorList>
    </citation>
    <scope>NUCLEOTIDE SEQUENCE [LARGE SCALE GENOMIC DNA]</scope>
    <source>
        <tissue evidence="2">Leaf</tissue>
    </source>
</reference>
<feature type="compositionally biased region" description="Polar residues" evidence="1">
    <location>
        <begin position="296"/>
        <end position="326"/>
    </location>
</feature>
<evidence type="ECO:0000313" key="2">
    <source>
        <dbReference type="EMBL" id="KAG0448426.1"/>
    </source>
</evidence>